<dbReference type="Proteomes" id="UP000178082">
    <property type="component" value="Unassembled WGS sequence"/>
</dbReference>
<gene>
    <name evidence="4" type="primary">mqnA</name>
    <name evidence="5" type="ORF">A3G31_12060</name>
</gene>
<evidence type="ECO:0000256" key="1">
    <source>
        <dbReference type="ARBA" id="ARBA00004863"/>
    </source>
</evidence>
<evidence type="ECO:0000313" key="6">
    <source>
        <dbReference type="Proteomes" id="UP000178082"/>
    </source>
</evidence>
<dbReference type="STRING" id="1817883.A3G31_12060"/>
<evidence type="ECO:0000256" key="3">
    <source>
        <dbReference type="ARBA" id="ARBA00023239"/>
    </source>
</evidence>
<dbReference type="InterPro" id="IPR030868">
    <property type="entry name" value="MqnA"/>
</dbReference>
<comment type="caution">
    <text evidence="5">The sequence shown here is derived from an EMBL/GenBank/DDBJ whole genome shotgun (WGS) entry which is preliminary data.</text>
</comment>
<dbReference type="Pfam" id="PF02621">
    <property type="entry name" value="VitK2_biosynth"/>
    <property type="match status" value="1"/>
</dbReference>
<evidence type="ECO:0000256" key="4">
    <source>
        <dbReference type="HAMAP-Rule" id="MF_00995"/>
    </source>
</evidence>
<dbReference type="PANTHER" id="PTHR37690">
    <property type="entry name" value="CHORISMATE DEHYDRATASE"/>
    <property type="match status" value="1"/>
</dbReference>
<sequence>MGSEKRKLKFGCHDFLNSKPLIIPFFREDLGRFFDIVFDTPAKISEKLIDGKLDIAFIPSIDFLKDSSLKLVPDISISSDGEVKSVILLLKKEIKNVKTIVLDKKSKTSVVLLKILFKKFYKKNVKFLDDTKANLKIADARLIIGDEALMHTYPFPKKIDGKESFHYVVDLGKEWKRFTELPFVFAVIAARESVDLDFAMEKLLKSKSIGTKDMADIAMKASDSTDFPFKYCYDYLSKRIKYDLGKEELKGLSKFQDLAFEIGELKRKRKI</sequence>
<dbReference type="GO" id="GO:0009234">
    <property type="term" value="P:menaquinone biosynthetic process"/>
    <property type="evidence" value="ECO:0007669"/>
    <property type="project" value="UniProtKB-UniRule"/>
</dbReference>
<dbReference type="EC" id="4.2.1.151" evidence="4"/>
<evidence type="ECO:0000313" key="5">
    <source>
        <dbReference type="EMBL" id="OGL54336.1"/>
    </source>
</evidence>
<evidence type="ECO:0000256" key="2">
    <source>
        <dbReference type="ARBA" id="ARBA00022428"/>
    </source>
</evidence>
<accession>A0A1F7SKM7</accession>
<dbReference type="EMBL" id="MGDI01000014">
    <property type="protein sequence ID" value="OGL54336.1"/>
    <property type="molecule type" value="Genomic_DNA"/>
</dbReference>
<keyword evidence="3 4" id="KW-0456">Lyase</keyword>
<reference evidence="5 6" key="1">
    <citation type="journal article" date="2016" name="Nat. Commun.">
        <title>Thousands of microbial genomes shed light on interconnected biogeochemical processes in an aquifer system.</title>
        <authorList>
            <person name="Anantharaman K."/>
            <person name="Brown C.T."/>
            <person name="Hug L.A."/>
            <person name="Sharon I."/>
            <person name="Castelle C.J."/>
            <person name="Probst A.J."/>
            <person name="Thomas B.C."/>
            <person name="Singh A."/>
            <person name="Wilkins M.J."/>
            <person name="Karaoz U."/>
            <person name="Brodie E.L."/>
            <person name="Williams K.H."/>
            <person name="Hubbard S.S."/>
            <person name="Banfield J.F."/>
        </authorList>
    </citation>
    <scope>NUCLEOTIDE SEQUENCE [LARGE SCALE GENOMIC DNA]</scope>
</reference>
<name>A0A1F7SKM7_9BACT</name>
<comment type="similarity">
    <text evidence="4">Belongs to the MqnA/MqnD family. MqnA subfamily.</text>
</comment>
<dbReference type="InterPro" id="IPR003773">
    <property type="entry name" value="Menaquinone_biosynth"/>
</dbReference>
<comment type="pathway">
    <text evidence="1 4">Quinol/quinone metabolism; menaquinone biosynthesis.</text>
</comment>
<dbReference type="PANTHER" id="PTHR37690:SF1">
    <property type="entry name" value="CHORISMATE DEHYDRATASE"/>
    <property type="match status" value="1"/>
</dbReference>
<dbReference type="SUPFAM" id="SSF53850">
    <property type="entry name" value="Periplasmic binding protein-like II"/>
    <property type="match status" value="1"/>
</dbReference>
<proteinExistence type="inferred from homology"/>
<organism evidence="5 6">
    <name type="scientific">Candidatus Schekmanbacteria bacterium RIFCSPLOWO2_12_FULL_38_15</name>
    <dbReference type="NCBI Taxonomy" id="1817883"/>
    <lineage>
        <taxon>Bacteria</taxon>
        <taxon>Candidatus Schekmaniibacteriota</taxon>
    </lineage>
</organism>
<dbReference type="Gene3D" id="3.40.190.10">
    <property type="entry name" value="Periplasmic binding protein-like II"/>
    <property type="match status" value="2"/>
</dbReference>
<protein>
    <recommendedName>
        <fullName evidence="4">Chorismate dehydratase</fullName>
        <ecNumber evidence="4">4.2.1.151</ecNumber>
    </recommendedName>
    <alternativeName>
        <fullName evidence="4">Menaquinone biosynthetic enzyme MqnA</fullName>
    </alternativeName>
</protein>
<comment type="function">
    <text evidence="4">Catalyzes the dehydration of chorismate into 3-[(1-carboxyvinyl)oxy]benzoate, a step in the biosynthesis of menaquinone (MK, vitamin K2).</text>
</comment>
<dbReference type="HAMAP" id="MF_00995">
    <property type="entry name" value="MqnA"/>
    <property type="match status" value="1"/>
</dbReference>
<dbReference type="UniPathway" id="UPA00079"/>
<comment type="catalytic activity">
    <reaction evidence="4">
        <text>chorismate = 3-[(1-carboxyvinyl)-oxy]benzoate + H2O</text>
        <dbReference type="Rhea" id="RHEA:40051"/>
        <dbReference type="ChEBI" id="CHEBI:15377"/>
        <dbReference type="ChEBI" id="CHEBI:29748"/>
        <dbReference type="ChEBI" id="CHEBI:76981"/>
        <dbReference type="EC" id="4.2.1.151"/>
    </reaction>
</comment>
<keyword evidence="2 4" id="KW-0474">Menaquinone biosynthesis</keyword>
<dbReference type="AlphaFoldDB" id="A0A1F7SKM7"/>
<dbReference type="GO" id="GO:0016836">
    <property type="term" value="F:hydro-lyase activity"/>
    <property type="evidence" value="ECO:0007669"/>
    <property type="project" value="UniProtKB-UniRule"/>
</dbReference>
<dbReference type="CDD" id="cd13634">
    <property type="entry name" value="PBP2_Sco4506"/>
    <property type="match status" value="1"/>
</dbReference>